<gene>
    <name evidence="2" type="ORF">SAMN04488026_101489</name>
</gene>
<dbReference type="SUPFAM" id="SSF48695">
    <property type="entry name" value="Multiheme cytochromes"/>
    <property type="match status" value="1"/>
</dbReference>
<dbReference type="AlphaFoldDB" id="A0A1G8S940"/>
<proteinExistence type="predicted"/>
<dbReference type="OrthoDB" id="9790557at2"/>
<organism evidence="2 3">
    <name type="scientific">Aliiruegeria lutimaris</name>
    <dbReference type="NCBI Taxonomy" id="571298"/>
    <lineage>
        <taxon>Bacteria</taxon>
        <taxon>Pseudomonadati</taxon>
        <taxon>Pseudomonadota</taxon>
        <taxon>Alphaproteobacteria</taxon>
        <taxon>Rhodobacterales</taxon>
        <taxon>Roseobacteraceae</taxon>
        <taxon>Aliiruegeria</taxon>
    </lineage>
</organism>
<keyword evidence="3" id="KW-1185">Reference proteome</keyword>
<dbReference type="STRING" id="571298.SAMN04488026_101489"/>
<evidence type="ECO:0000313" key="2">
    <source>
        <dbReference type="EMBL" id="SDJ25748.1"/>
    </source>
</evidence>
<evidence type="ECO:0000256" key="1">
    <source>
        <dbReference type="SAM" id="SignalP"/>
    </source>
</evidence>
<accession>A0A1G8S940</accession>
<sequence>MLRALVFLGLLLALAAPVSAQDFAGLGPEIPKATGDPHPEGNRVMRRRHMEMMRHDRDMTMHDGEREIDASISECFECHSVKDEAGGYVTYESEKHFCRACHDFVAVKVDCFMCHRSTPEGFEEPALHAMGSSAEQDIDLARTYLEGLAGEHTESGRPE</sequence>
<reference evidence="2 3" key="1">
    <citation type="submission" date="2016-10" db="EMBL/GenBank/DDBJ databases">
        <authorList>
            <person name="de Groot N.N."/>
        </authorList>
    </citation>
    <scope>NUCLEOTIDE SEQUENCE [LARGE SCALE GENOMIC DNA]</scope>
    <source>
        <strain evidence="2 3">DSM 25294</strain>
    </source>
</reference>
<evidence type="ECO:0000313" key="3">
    <source>
        <dbReference type="Proteomes" id="UP000199382"/>
    </source>
</evidence>
<feature type="signal peptide" evidence="1">
    <location>
        <begin position="1"/>
        <end position="20"/>
    </location>
</feature>
<dbReference type="Proteomes" id="UP000199382">
    <property type="component" value="Unassembled WGS sequence"/>
</dbReference>
<dbReference type="RefSeq" id="WP_093153875.1">
    <property type="nucleotide sequence ID" value="NZ_FNEK01000014.1"/>
</dbReference>
<feature type="chain" id="PRO_5011574903" evidence="1">
    <location>
        <begin position="21"/>
        <end position="159"/>
    </location>
</feature>
<keyword evidence="1" id="KW-0732">Signal</keyword>
<dbReference type="InterPro" id="IPR036280">
    <property type="entry name" value="Multihaem_cyt_sf"/>
</dbReference>
<dbReference type="EMBL" id="FNEK01000014">
    <property type="protein sequence ID" value="SDJ25748.1"/>
    <property type="molecule type" value="Genomic_DNA"/>
</dbReference>
<protein>
    <submittedName>
        <fullName evidence="2">Uncharacterized protein</fullName>
    </submittedName>
</protein>
<name>A0A1G8S940_9RHOB</name>